<evidence type="ECO:0000256" key="2">
    <source>
        <dbReference type="ARBA" id="ARBA00022741"/>
    </source>
</evidence>
<keyword evidence="3" id="KW-0067">ATP-binding</keyword>
<dbReference type="InterPro" id="IPR003593">
    <property type="entry name" value="AAA+_ATPase"/>
</dbReference>
<dbReference type="STRING" id="46206.SAMN02910377_01270"/>
<evidence type="ECO:0000259" key="4">
    <source>
        <dbReference type="SMART" id="SM00382"/>
    </source>
</evidence>
<keyword evidence="2" id="KW-0547">Nucleotide-binding</keyword>
<dbReference type="Proteomes" id="UP000224317">
    <property type="component" value="Unassembled WGS sequence"/>
</dbReference>
<organism evidence="5 6">
    <name type="scientific">Pseudobutyrivibrio ruminis</name>
    <dbReference type="NCBI Taxonomy" id="46206"/>
    <lineage>
        <taxon>Bacteria</taxon>
        <taxon>Bacillati</taxon>
        <taxon>Bacillota</taxon>
        <taxon>Clostridia</taxon>
        <taxon>Lachnospirales</taxon>
        <taxon>Lachnospiraceae</taxon>
        <taxon>Pseudobutyrivibrio</taxon>
    </lineage>
</organism>
<evidence type="ECO:0000313" key="5">
    <source>
        <dbReference type="EMBL" id="PHU39983.1"/>
    </source>
</evidence>
<dbReference type="Gene3D" id="3.30.230.10">
    <property type="match status" value="1"/>
</dbReference>
<dbReference type="InterPro" id="IPR045006">
    <property type="entry name" value="CHLI-like"/>
</dbReference>
<dbReference type="InterPro" id="IPR027417">
    <property type="entry name" value="P-loop_NTPase"/>
</dbReference>
<dbReference type="InterPro" id="IPR014721">
    <property type="entry name" value="Ribsml_uS5_D2-typ_fold_subgr"/>
</dbReference>
<dbReference type="SMART" id="SM00382">
    <property type="entry name" value="AAA"/>
    <property type="match status" value="1"/>
</dbReference>
<reference evidence="5" key="1">
    <citation type="submission" date="2017-10" db="EMBL/GenBank/DDBJ databases">
        <title>Resolving the taxonomy of Roseburia spp., Eubacterium rectale and Agathobacter spp. through phylogenomic analysis.</title>
        <authorList>
            <person name="Sheridan P.O."/>
            <person name="Walker A.W."/>
            <person name="Duncan S.H."/>
            <person name="Scott K.P."/>
            <person name="Toole P.W.O."/>
            <person name="Luis P."/>
            <person name="Flint H.J."/>
        </authorList>
    </citation>
    <scope>NUCLEOTIDE SEQUENCE [LARGE SCALE GENOMIC DNA]</scope>
    <source>
        <strain evidence="5">JK10</strain>
    </source>
</reference>
<evidence type="ECO:0000313" key="6">
    <source>
        <dbReference type="Proteomes" id="UP000224317"/>
    </source>
</evidence>
<dbReference type="AlphaFoldDB" id="A0A2G3EA53"/>
<dbReference type="SUPFAM" id="SSF54211">
    <property type="entry name" value="Ribosomal protein S5 domain 2-like"/>
    <property type="match status" value="1"/>
</dbReference>
<dbReference type="RefSeq" id="WP_099413442.1">
    <property type="nucleotide sequence ID" value="NZ_PDYH01000033.1"/>
</dbReference>
<dbReference type="GO" id="GO:0005524">
    <property type="term" value="F:ATP binding"/>
    <property type="evidence" value="ECO:0007669"/>
    <property type="project" value="UniProtKB-KW"/>
</dbReference>
<dbReference type="PANTHER" id="PTHR32039:SF7">
    <property type="entry name" value="COMPETENCE PROTEIN COMM"/>
    <property type="match status" value="1"/>
</dbReference>
<keyword evidence="6" id="KW-1185">Reference proteome</keyword>
<dbReference type="Pfam" id="PF13541">
    <property type="entry name" value="ChlI"/>
    <property type="match status" value="1"/>
</dbReference>
<sequence>MYSIVNTATVFGIDSKLISVEADISEGMPIFEMVGYLSSEVKEAKERVRAALKNEGYTLPVKRITINLSPASIKKTGAGFDLPIAVAILSAIGIINCEKMDKICMLGEISLDGKIQPVNGVLSMVTAAKKNDFEIVIVPKANLLEARLISGITTIGVSKLSEVIEILNEGLFQMEEIPSVNGDFPIETEYDFEMINGQQALRRACEVAISGMHNILMVGPPGAGKSMMAKCIPSILPAMDIEEQMEISKIYSVSGKFDERKGLIKNRPFRSPHHTISAQGLVGGGQYPKPGEISLANKGILFLDELTEFAKSTIEILRQPMEDKEVTISRTAGSFTYPADFVLVAAMNPCSCGYYPDLNKCHCSRLSIQRYMSKISQPLLDRIDICAEAPTLNFSQITSRGKNESSKDIRERVMRCQQIQQERYKDYSFKFNSQIPNSLINKFCNLGHEEAEFMEEMYEKYALTARTYHKVLRVARTIADMDGDDDIRIAHLRESLVYRGLDKKFWEVTI</sequence>
<dbReference type="SUPFAM" id="SSF52540">
    <property type="entry name" value="P-loop containing nucleoside triphosphate hydrolases"/>
    <property type="match status" value="1"/>
</dbReference>
<dbReference type="InterPro" id="IPR020568">
    <property type="entry name" value="Ribosomal_Su5_D2-typ_SF"/>
</dbReference>
<dbReference type="GO" id="GO:0003677">
    <property type="term" value="F:DNA binding"/>
    <property type="evidence" value="ECO:0007669"/>
    <property type="project" value="InterPro"/>
</dbReference>
<gene>
    <name evidence="5" type="ORF">CSX00_08745</name>
</gene>
<dbReference type="PANTHER" id="PTHR32039">
    <property type="entry name" value="MAGNESIUM-CHELATASE SUBUNIT CHLI"/>
    <property type="match status" value="1"/>
</dbReference>
<dbReference type="InterPro" id="IPR004482">
    <property type="entry name" value="Mg_chelat-rel"/>
</dbReference>
<feature type="domain" description="AAA+ ATPase" evidence="4">
    <location>
        <begin position="211"/>
        <end position="395"/>
    </location>
</feature>
<dbReference type="PRINTS" id="PR01657">
    <property type="entry name" value="MCMFAMILY"/>
</dbReference>
<evidence type="ECO:0000256" key="1">
    <source>
        <dbReference type="ARBA" id="ARBA00006354"/>
    </source>
</evidence>
<dbReference type="EMBL" id="PDYH01000033">
    <property type="protein sequence ID" value="PHU39983.1"/>
    <property type="molecule type" value="Genomic_DNA"/>
</dbReference>
<dbReference type="Pfam" id="PF01078">
    <property type="entry name" value="Mg_chelatase"/>
    <property type="match status" value="1"/>
</dbReference>
<dbReference type="InterPro" id="IPR001208">
    <property type="entry name" value="MCM_dom"/>
</dbReference>
<name>A0A2G3EA53_9FIRM</name>
<dbReference type="NCBIfam" id="TIGR00368">
    <property type="entry name" value="YifB family Mg chelatase-like AAA ATPase"/>
    <property type="match status" value="1"/>
</dbReference>
<dbReference type="InterPro" id="IPR025943">
    <property type="entry name" value="Sigma_54_int_dom_ATP-bd_2"/>
</dbReference>
<dbReference type="Pfam" id="PF13335">
    <property type="entry name" value="Mg_chelatase_C"/>
    <property type="match status" value="1"/>
</dbReference>
<dbReference type="InterPro" id="IPR025158">
    <property type="entry name" value="Mg_chelat-rel_C"/>
</dbReference>
<dbReference type="PROSITE" id="PS00676">
    <property type="entry name" value="SIGMA54_INTERACT_2"/>
    <property type="match status" value="1"/>
</dbReference>
<comment type="similarity">
    <text evidence="1">Belongs to the Mg-chelatase subunits D/I family. ComM subfamily.</text>
</comment>
<dbReference type="InterPro" id="IPR000523">
    <property type="entry name" value="Mg_chelatse_chII-like_cat_dom"/>
</dbReference>
<evidence type="ECO:0000256" key="3">
    <source>
        <dbReference type="ARBA" id="ARBA00022840"/>
    </source>
</evidence>
<comment type="caution">
    <text evidence="5">The sequence shown here is derived from an EMBL/GenBank/DDBJ whole genome shotgun (WGS) entry which is preliminary data.</text>
</comment>
<proteinExistence type="inferred from homology"/>
<dbReference type="Gene3D" id="3.40.50.300">
    <property type="entry name" value="P-loop containing nucleotide triphosphate hydrolases"/>
    <property type="match status" value="1"/>
</dbReference>
<accession>A0A2G3EA53</accession>
<protein>
    <submittedName>
        <fullName evidence="5">Magnesium chelatase</fullName>
    </submittedName>
</protein>